<keyword evidence="2" id="KW-0472">Membrane</keyword>
<keyword evidence="2" id="KW-1133">Transmembrane helix</keyword>
<sequence length="96" mass="9876">MSSTPSLAPRPAGSAAEPETAAGRDADIIEFPAAPAERAQRRWRDLAGSEAGMATAEYAIATLAAVAFAGLLVLILRSGEVRGLLMNLVELALTAV</sequence>
<dbReference type="EMBL" id="BRVS01000001">
    <property type="protein sequence ID" value="GLB65991.1"/>
    <property type="molecule type" value="Genomic_DNA"/>
</dbReference>
<protein>
    <recommendedName>
        <fullName evidence="5">DUF4244 domain-containing protein</fullName>
    </recommendedName>
</protein>
<feature type="transmembrane region" description="Helical" evidence="2">
    <location>
        <begin position="58"/>
        <end position="76"/>
    </location>
</feature>
<dbReference type="InterPro" id="IPR025338">
    <property type="entry name" value="DUF4244"/>
</dbReference>
<evidence type="ECO:0000256" key="1">
    <source>
        <dbReference type="SAM" id="MobiDB-lite"/>
    </source>
</evidence>
<accession>A0ABQ5MPR9</accession>
<feature type="region of interest" description="Disordered" evidence="1">
    <location>
        <begin position="1"/>
        <end position="26"/>
    </location>
</feature>
<dbReference type="Pfam" id="PF14029">
    <property type="entry name" value="DUF4244"/>
    <property type="match status" value="1"/>
</dbReference>
<keyword evidence="2" id="KW-0812">Transmembrane</keyword>
<name>A0ABQ5MPR9_9MICC</name>
<evidence type="ECO:0000313" key="4">
    <source>
        <dbReference type="Proteomes" id="UP001209654"/>
    </source>
</evidence>
<organism evidence="3 4">
    <name type="scientific">Arthrobacter mangrovi</name>
    <dbReference type="NCBI Taxonomy" id="2966350"/>
    <lineage>
        <taxon>Bacteria</taxon>
        <taxon>Bacillati</taxon>
        <taxon>Actinomycetota</taxon>
        <taxon>Actinomycetes</taxon>
        <taxon>Micrococcales</taxon>
        <taxon>Micrococcaceae</taxon>
        <taxon>Arthrobacter</taxon>
    </lineage>
</organism>
<dbReference type="RefSeq" id="WP_373875764.1">
    <property type="nucleotide sequence ID" value="NZ_BRVS01000001.1"/>
</dbReference>
<evidence type="ECO:0000313" key="3">
    <source>
        <dbReference type="EMBL" id="GLB65991.1"/>
    </source>
</evidence>
<evidence type="ECO:0000256" key="2">
    <source>
        <dbReference type="SAM" id="Phobius"/>
    </source>
</evidence>
<gene>
    <name evidence="3" type="ORF">AHIS1636_04300</name>
</gene>
<reference evidence="3 4" key="1">
    <citation type="journal article" date="2023" name="Int. J. Syst. Evol. Microbiol.">
        <title>Arthrobacter mangrovi sp. nov., an actinobacterium isolated from the rhizosphere of a mangrove.</title>
        <authorList>
            <person name="Hamada M."/>
            <person name="Saitou S."/>
            <person name="Enomoto N."/>
            <person name="Nanri K."/>
            <person name="Hidaka K."/>
            <person name="Miura T."/>
            <person name="Tamura T."/>
        </authorList>
    </citation>
    <scope>NUCLEOTIDE SEQUENCE [LARGE SCALE GENOMIC DNA]</scope>
    <source>
        <strain evidence="3 4">NBRC 112813</strain>
    </source>
</reference>
<evidence type="ECO:0008006" key="5">
    <source>
        <dbReference type="Google" id="ProtNLM"/>
    </source>
</evidence>
<keyword evidence="4" id="KW-1185">Reference proteome</keyword>
<proteinExistence type="predicted"/>
<dbReference type="Proteomes" id="UP001209654">
    <property type="component" value="Unassembled WGS sequence"/>
</dbReference>
<comment type="caution">
    <text evidence="3">The sequence shown here is derived from an EMBL/GenBank/DDBJ whole genome shotgun (WGS) entry which is preliminary data.</text>
</comment>